<reference evidence="3" key="1">
    <citation type="submission" date="2021-04" db="EMBL/GenBank/DDBJ databases">
        <title>Draft genome sequence data of methanotrophic Methylovulum sp. strain S1L and Methylomonas sp. strain S2AM isolated from boreal lake water columns.</title>
        <authorList>
            <person name="Rissanen A.J."/>
            <person name="Mangayil R."/>
            <person name="Svenning M.M."/>
            <person name="Khanongnuch R."/>
        </authorList>
    </citation>
    <scope>NUCLEOTIDE SEQUENCE</scope>
    <source>
        <strain evidence="3">S2AM</strain>
    </source>
</reference>
<keyword evidence="1" id="KW-0472">Membrane</keyword>
<accession>A0A975R9D0</accession>
<dbReference type="KEGG" id="mpad:KEF85_11920"/>
<feature type="chain" id="PRO_5037078768" description="Secreted protein" evidence="2">
    <location>
        <begin position="25"/>
        <end position="88"/>
    </location>
</feature>
<keyword evidence="2" id="KW-0732">Signal</keyword>
<evidence type="ECO:0000313" key="3">
    <source>
        <dbReference type="EMBL" id="QWF70056.1"/>
    </source>
</evidence>
<dbReference type="AlphaFoldDB" id="A0A975R9D0"/>
<organism evidence="3 4">
    <name type="scientific">Methylomonas paludis</name>
    <dbReference type="NCBI Taxonomy" id="1173101"/>
    <lineage>
        <taxon>Bacteria</taxon>
        <taxon>Pseudomonadati</taxon>
        <taxon>Pseudomonadota</taxon>
        <taxon>Gammaproteobacteria</taxon>
        <taxon>Methylococcales</taxon>
        <taxon>Methylococcaceae</taxon>
        <taxon>Methylomonas</taxon>
    </lineage>
</organism>
<evidence type="ECO:0000256" key="2">
    <source>
        <dbReference type="SAM" id="SignalP"/>
    </source>
</evidence>
<keyword evidence="4" id="KW-1185">Reference proteome</keyword>
<keyword evidence="1" id="KW-0812">Transmembrane</keyword>
<evidence type="ECO:0000256" key="1">
    <source>
        <dbReference type="SAM" id="Phobius"/>
    </source>
</evidence>
<evidence type="ECO:0000313" key="4">
    <source>
        <dbReference type="Proteomes" id="UP000676649"/>
    </source>
</evidence>
<feature type="signal peptide" evidence="2">
    <location>
        <begin position="1"/>
        <end position="24"/>
    </location>
</feature>
<keyword evidence="1" id="KW-1133">Transmembrane helix</keyword>
<protein>
    <recommendedName>
        <fullName evidence="5">Secreted protein</fullName>
    </recommendedName>
</protein>
<feature type="transmembrane region" description="Helical" evidence="1">
    <location>
        <begin position="60"/>
        <end position="79"/>
    </location>
</feature>
<dbReference type="Proteomes" id="UP000676649">
    <property type="component" value="Chromosome"/>
</dbReference>
<dbReference type="RefSeq" id="WP_215580852.1">
    <property type="nucleotide sequence ID" value="NZ_CP073754.1"/>
</dbReference>
<evidence type="ECO:0008006" key="5">
    <source>
        <dbReference type="Google" id="ProtNLM"/>
    </source>
</evidence>
<proteinExistence type="predicted"/>
<name>A0A975R9D0_9GAMM</name>
<dbReference type="EMBL" id="CP073754">
    <property type="protein sequence ID" value="QWF70056.1"/>
    <property type="molecule type" value="Genomic_DNA"/>
</dbReference>
<sequence length="88" mass="8910">MKSIYQHVLIVSLILLAGMSTASANGSVPGSDGHGGGGSVPTYLLPNYLTGHTDVPEIDAAGVLPALTLLGGAMGLINARRKGKVQNK</sequence>
<gene>
    <name evidence="3" type="ORF">KEF85_11920</name>
</gene>